<dbReference type="PANTHER" id="PTHR31642">
    <property type="entry name" value="TRICHOTHECENE 3-O-ACETYLTRANSFERASE"/>
    <property type="match status" value="1"/>
</dbReference>
<dbReference type="InterPro" id="IPR050317">
    <property type="entry name" value="Plant_Fungal_Acyltransferase"/>
</dbReference>
<name>A0AAD5IKR1_ACENE</name>
<dbReference type="Gene3D" id="3.30.559.10">
    <property type="entry name" value="Chloramphenicol acetyltransferase-like domain"/>
    <property type="match status" value="1"/>
</dbReference>
<keyword evidence="3" id="KW-0012">Acyltransferase</keyword>
<organism evidence="4 5">
    <name type="scientific">Acer negundo</name>
    <name type="common">Box elder</name>
    <dbReference type="NCBI Taxonomy" id="4023"/>
    <lineage>
        <taxon>Eukaryota</taxon>
        <taxon>Viridiplantae</taxon>
        <taxon>Streptophyta</taxon>
        <taxon>Embryophyta</taxon>
        <taxon>Tracheophyta</taxon>
        <taxon>Spermatophyta</taxon>
        <taxon>Magnoliopsida</taxon>
        <taxon>eudicotyledons</taxon>
        <taxon>Gunneridae</taxon>
        <taxon>Pentapetalae</taxon>
        <taxon>rosids</taxon>
        <taxon>malvids</taxon>
        <taxon>Sapindales</taxon>
        <taxon>Sapindaceae</taxon>
        <taxon>Hippocastanoideae</taxon>
        <taxon>Acereae</taxon>
        <taxon>Acer</taxon>
    </lineage>
</organism>
<evidence type="ECO:0000256" key="1">
    <source>
        <dbReference type="ARBA" id="ARBA00009861"/>
    </source>
</evidence>
<keyword evidence="5" id="KW-1185">Reference proteome</keyword>
<dbReference type="GO" id="GO:0016747">
    <property type="term" value="F:acyltransferase activity, transferring groups other than amino-acyl groups"/>
    <property type="evidence" value="ECO:0007669"/>
    <property type="project" value="TreeGrafter"/>
</dbReference>
<dbReference type="Proteomes" id="UP001064489">
    <property type="component" value="Chromosome 2"/>
</dbReference>
<comment type="similarity">
    <text evidence="1">Belongs to the plant acyltransferase family.</text>
</comment>
<gene>
    <name evidence="4" type="ORF">LWI28_027118</name>
</gene>
<proteinExistence type="inferred from homology"/>
<dbReference type="EMBL" id="JAJSOW010000106">
    <property type="protein sequence ID" value="KAI9162419.1"/>
    <property type="molecule type" value="Genomic_DNA"/>
</dbReference>
<evidence type="ECO:0000313" key="4">
    <source>
        <dbReference type="EMBL" id="KAI9162419.1"/>
    </source>
</evidence>
<comment type="caution">
    <text evidence="4">The sequence shown here is derived from an EMBL/GenBank/DDBJ whole genome shotgun (WGS) entry which is preliminary data.</text>
</comment>
<dbReference type="PANTHER" id="PTHR31642:SF11">
    <property type="entry name" value="SHIKIMATE O-HYDROXYCINNAMOYLTRANSFERASE"/>
    <property type="match status" value="1"/>
</dbReference>
<protein>
    <submittedName>
        <fullName evidence="4">Uncharacterized protein</fullName>
    </submittedName>
</protein>
<sequence>MMKINIKESSIIYPAQDTPKNKLWLSNLDLLVARIHLPTIYFYKPNGSSNFFNAEFLKEALSKALVPFYSVAGRLGYDENGRLEIQCNAEGVLFVEADTESSVDDFNGFTPCLEFRQLVPEIDYSSNISSYPLLVLQVPQGKSGHAGYYCFSLKHESLL</sequence>
<evidence type="ECO:0000256" key="3">
    <source>
        <dbReference type="ARBA" id="ARBA00023315"/>
    </source>
</evidence>
<dbReference type="InterPro" id="IPR023213">
    <property type="entry name" value="CAT-like_dom_sf"/>
</dbReference>
<reference evidence="4" key="2">
    <citation type="submission" date="2023-02" db="EMBL/GenBank/DDBJ databases">
        <authorList>
            <person name="Swenson N.G."/>
            <person name="Wegrzyn J.L."/>
            <person name="Mcevoy S.L."/>
        </authorList>
    </citation>
    <scope>NUCLEOTIDE SEQUENCE</scope>
    <source>
        <strain evidence="4">91603</strain>
        <tissue evidence="4">Leaf</tissue>
    </source>
</reference>
<evidence type="ECO:0000256" key="2">
    <source>
        <dbReference type="ARBA" id="ARBA00022679"/>
    </source>
</evidence>
<keyword evidence="2" id="KW-0808">Transferase</keyword>
<dbReference type="AlphaFoldDB" id="A0AAD5IKR1"/>
<dbReference type="Pfam" id="PF02458">
    <property type="entry name" value="Transferase"/>
    <property type="match status" value="1"/>
</dbReference>
<accession>A0AAD5IKR1</accession>
<reference evidence="4" key="1">
    <citation type="journal article" date="2022" name="Plant J.">
        <title>Strategies of tolerance reflected in two North American maple genomes.</title>
        <authorList>
            <person name="McEvoy S.L."/>
            <person name="Sezen U.U."/>
            <person name="Trouern-Trend A."/>
            <person name="McMahon S.M."/>
            <person name="Schaberg P.G."/>
            <person name="Yang J."/>
            <person name="Wegrzyn J.L."/>
            <person name="Swenson N.G."/>
        </authorList>
    </citation>
    <scope>NUCLEOTIDE SEQUENCE</scope>
    <source>
        <strain evidence="4">91603</strain>
    </source>
</reference>
<evidence type="ECO:0000313" key="5">
    <source>
        <dbReference type="Proteomes" id="UP001064489"/>
    </source>
</evidence>